<proteinExistence type="predicted"/>
<keyword evidence="2" id="KW-1185">Reference proteome</keyword>
<organism evidence="1 2">
    <name type="scientific">Citricoccus alkalitolerans</name>
    <dbReference type="NCBI Taxonomy" id="246603"/>
    <lineage>
        <taxon>Bacteria</taxon>
        <taxon>Bacillati</taxon>
        <taxon>Actinomycetota</taxon>
        <taxon>Actinomycetes</taxon>
        <taxon>Micrococcales</taxon>
        <taxon>Micrococcaceae</taxon>
        <taxon>Citricoccus</taxon>
    </lineage>
</organism>
<dbReference type="SUPFAM" id="SSF52540">
    <property type="entry name" value="P-loop containing nucleoside triphosphate hydrolases"/>
    <property type="match status" value="1"/>
</dbReference>
<comment type="caution">
    <text evidence="1">The sequence shown here is derived from an EMBL/GenBank/DDBJ whole genome shotgun (WGS) entry which is preliminary data.</text>
</comment>
<reference evidence="2" key="1">
    <citation type="journal article" date="2019" name="Int. J. Syst. Evol. Microbiol.">
        <title>The Global Catalogue of Microorganisms (GCM) 10K type strain sequencing project: providing services to taxonomists for standard genome sequencing and annotation.</title>
        <authorList>
            <consortium name="The Broad Institute Genomics Platform"/>
            <consortium name="The Broad Institute Genome Sequencing Center for Infectious Disease"/>
            <person name="Wu L."/>
            <person name="Ma J."/>
        </authorList>
    </citation>
    <scope>NUCLEOTIDE SEQUENCE [LARGE SCALE GENOMIC DNA]</scope>
    <source>
        <strain evidence="2">CGMCC 1.12125</strain>
    </source>
</reference>
<evidence type="ECO:0000313" key="2">
    <source>
        <dbReference type="Proteomes" id="UP001595965"/>
    </source>
</evidence>
<gene>
    <name evidence="1" type="ORF">ACFO0K_12795</name>
</gene>
<dbReference type="EMBL" id="JBHSEN010000002">
    <property type="protein sequence ID" value="MFC4430549.1"/>
    <property type="molecule type" value="Genomic_DNA"/>
</dbReference>
<name>A0ABV8XY98_9MICC</name>
<dbReference type="RefSeq" id="WP_344226281.1">
    <property type="nucleotide sequence ID" value="NZ_BAAALH010000001.1"/>
</dbReference>
<dbReference type="Gene3D" id="3.40.50.300">
    <property type="entry name" value="P-loop containing nucleotide triphosphate hydrolases"/>
    <property type="match status" value="1"/>
</dbReference>
<sequence length="364" mass="39217">MTTPETTPDPLDGAFSASWLTAQHFPPVEYVVPGLIPEGLTMLVAPPKIGKSWMVLGLAKAAAEGSHAFGAIRVQQRPVLYLALEDGPRRLQDRLHSIGMTAGTSDLMFMTDVPAGPVVTIRAFVERFADRNPLVILDTLGKVRDVYAGNDAYQKDYGQMSLLKDIVDGYPGSSLIVVHHTNKGERTDFVASVSGTQGLAGAADSILSIQRDRNSGDATLNVTSRDAAEGQYAVQMSENGVWSLDGPGLAEAAAQVEQRQAVAGVGDDMAEIVATVCRYPEGIKPKDVAELVGLEDMTVRKYLRRAADAGRIANPKRGLYTPVTYVSSVRFPIGETTKETEVPEVTGVQDEETDWGNVMEELNR</sequence>
<dbReference type="Pfam" id="PF13481">
    <property type="entry name" value="AAA_25"/>
    <property type="match status" value="1"/>
</dbReference>
<dbReference type="Proteomes" id="UP001595965">
    <property type="component" value="Unassembled WGS sequence"/>
</dbReference>
<protein>
    <submittedName>
        <fullName evidence="1">AAA family ATPase</fullName>
    </submittedName>
</protein>
<dbReference type="InterPro" id="IPR027417">
    <property type="entry name" value="P-loop_NTPase"/>
</dbReference>
<accession>A0ABV8XY98</accession>
<evidence type="ECO:0000313" key="1">
    <source>
        <dbReference type="EMBL" id="MFC4430549.1"/>
    </source>
</evidence>